<dbReference type="RefSeq" id="WP_109765593.1">
    <property type="nucleotide sequence ID" value="NZ_JASHJQ010000001.1"/>
</dbReference>
<name>A0A3A8ACL9_9HYPH</name>
<gene>
    <name evidence="2" type="ORF">DEM25_007455</name>
</gene>
<dbReference type="EMBL" id="QFWV02000004">
    <property type="protein sequence ID" value="RKF07605.1"/>
    <property type="molecule type" value="Genomic_DNA"/>
</dbReference>
<evidence type="ECO:0000313" key="2">
    <source>
        <dbReference type="EMBL" id="RKF07605.1"/>
    </source>
</evidence>
<accession>A0A3A8ACL9</accession>
<feature type="compositionally biased region" description="Basic and acidic residues" evidence="1">
    <location>
        <begin position="88"/>
        <end position="100"/>
    </location>
</feature>
<dbReference type="PIRSF" id="PIRSF032131">
    <property type="entry name" value="UCP032131"/>
    <property type="match status" value="1"/>
</dbReference>
<proteinExistence type="predicted"/>
<evidence type="ECO:0000256" key="1">
    <source>
        <dbReference type="SAM" id="MobiDB-lite"/>
    </source>
</evidence>
<protein>
    <submittedName>
        <fullName evidence="2">DUF1178 family protein</fullName>
    </submittedName>
</protein>
<keyword evidence="3" id="KW-1185">Reference proteome</keyword>
<reference evidence="2 3" key="1">
    <citation type="journal article" date="2018" name="Int. J. Syst. Bacteriol.">
        <title>Oceaniradius stylonemae gen. nov., sp. nov., isolated from a red alga, Stylonema cornu-cervi.</title>
        <authorList>
            <person name="Jeong S."/>
        </authorList>
    </citation>
    <scope>NUCLEOTIDE SEQUENCE [LARGE SCALE GENOMIC DNA]</scope>
    <source>
        <strain evidence="2 3">StC1</strain>
    </source>
</reference>
<dbReference type="OrthoDB" id="9799894at2"/>
<sequence length="145" mass="16260">MKFALHCDKGHEFEAWFRSNEDYETQAKRGFVECPACGSIKVSKALMAPQVATGRAKDARKEAVMVAAGQAMRREMVEKMREVTRQVKAQAEDVGEKFPEQARQMHYGETDARPIYGKASPDDVESLVDEGIDIMPLPDLPEDLN</sequence>
<feature type="region of interest" description="Disordered" evidence="1">
    <location>
        <begin position="88"/>
        <end position="122"/>
    </location>
</feature>
<evidence type="ECO:0000313" key="3">
    <source>
        <dbReference type="Proteomes" id="UP000246132"/>
    </source>
</evidence>
<comment type="caution">
    <text evidence="2">The sequence shown here is derived from an EMBL/GenBank/DDBJ whole genome shotgun (WGS) entry which is preliminary data.</text>
</comment>
<dbReference type="Pfam" id="PF06676">
    <property type="entry name" value="DUF1178"/>
    <property type="match status" value="1"/>
</dbReference>
<dbReference type="Proteomes" id="UP000246132">
    <property type="component" value="Unassembled WGS sequence"/>
</dbReference>
<dbReference type="InterPro" id="IPR009562">
    <property type="entry name" value="DUF1178"/>
</dbReference>
<organism evidence="2 3">
    <name type="scientific">Oceaniradius stylonematis</name>
    <dbReference type="NCBI Taxonomy" id="2184161"/>
    <lineage>
        <taxon>Bacteria</taxon>
        <taxon>Pseudomonadati</taxon>
        <taxon>Pseudomonadota</taxon>
        <taxon>Alphaproteobacteria</taxon>
        <taxon>Hyphomicrobiales</taxon>
        <taxon>Ahrensiaceae</taxon>
        <taxon>Oceaniradius</taxon>
    </lineage>
</organism>
<dbReference type="AlphaFoldDB" id="A0A3A8ACL9"/>